<dbReference type="InterPro" id="IPR001012">
    <property type="entry name" value="UBX_dom"/>
</dbReference>
<dbReference type="AlphaFoldDB" id="K0KEI8"/>
<dbReference type="PANTHER" id="PTHR46424">
    <property type="entry name" value="UBX DOMAIN-CONTAINING PROTEIN 4"/>
    <property type="match status" value="1"/>
</dbReference>
<evidence type="ECO:0000256" key="1">
    <source>
        <dbReference type="SAM" id="MobiDB-lite"/>
    </source>
</evidence>
<dbReference type="FunCoup" id="K0KEI8">
    <property type="interactions" value="115"/>
</dbReference>
<dbReference type="PANTHER" id="PTHR46424:SF1">
    <property type="entry name" value="UBX DOMAIN-CONTAINING PROTEIN 4"/>
    <property type="match status" value="1"/>
</dbReference>
<dbReference type="Proteomes" id="UP000009328">
    <property type="component" value="Unassembled WGS sequence"/>
</dbReference>
<gene>
    <name evidence="3" type="ORF">BN7_181</name>
</gene>
<feature type="region of interest" description="Disordered" evidence="1">
    <location>
        <begin position="116"/>
        <end position="217"/>
    </location>
</feature>
<protein>
    <submittedName>
        <fullName evidence="3">UBX domain-containing protein 4</fullName>
    </submittedName>
</protein>
<dbReference type="Pfam" id="PF00789">
    <property type="entry name" value="UBX"/>
    <property type="match status" value="1"/>
</dbReference>
<evidence type="ECO:0000313" key="4">
    <source>
        <dbReference type="Proteomes" id="UP000009328"/>
    </source>
</evidence>
<dbReference type="HOGENOM" id="CLU_034966_0_0_1"/>
<dbReference type="InterPro" id="IPR029071">
    <property type="entry name" value="Ubiquitin-like_domsf"/>
</dbReference>
<accession>K0KEI8</accession>
<feature type="compositionally biased region" description="Basic and acidic residues" evidence="1">
    <location>
        <begin position="268"/>
        <end position="278"/>
    </location>
</feature>
<name>K0KEI8_WICCF</name>
<feature type="region of interest" description="Disordered" evidence="1">
    <location>
        <begin position="540"/>
        <end position="567"/>
    </location>
</feature>
<feature type="compositionally biased region" description="Polar residues" evidence="1">
    <location>
        <begin position="504"/>
        <end position="516"/>
    </location>
</feature>
<dbReference type="SMART" id="SM00166">
    <property type="entry name" value="UBX"/>
    <property type="match status" value="1"/>
</dbReference>
<keyword evidence="4" id="KW-1185">Reference proteome</keyword>
<reference evidence="3 4" key="1">
    <citation type="journal article" date="2012" name="Eukaryot. Cell">
        <title>Draft genome sequence of Wickerhamomyces ciferrii NRRL Y-1031 F-60-10.</title>
        <authorList>
            <person name="Schneider J."/>
            <person name="Andrea H."/>
            <person name="Blom J."/>
            <person name="Jaenicke S."/>
            <person name="Ruckert C."/>
            <person name="Schorsch C."/>
            <person name="Szczepanowski R."/>
            <person name="Farwick M."/>
            <person name="Goesmann A."/>
            <person name="Puhler A."/>
            <person name="Schaffer S."/>
            <person name="Tauch A."/>
            <person name="Kohler T."/>
            <person name="Brinkrolf K."/>
        </authorList>
    </citation>
    <scope>NUCLEOTIDE SEQUENCE [LARGE SCALE GENOMIC DNA]</scope>
    <source>
        <strain evidence="4">ATCC 14091 / BCRC 22168 / CBS 111 / JCM 3599 / NBRC 0793 / NRRL Y-1031 F-60-10</strain>
    </source>
</reference>
<dbReference type="PROSITE" id="PS50033">
    <property type="entry name" value="UBX"/>
    <property type="match status" value="1"/>
</dbReference>
<comment type="caution">
    <text evidence="3">The sequence shown here is derived from an EMBL/GenBank/DDBJ whole genome shotgun (WGS) entry which is preliminary data.</text>
</comment>
<evidence type="ECO:0000313" key="3">
    <source>
        <dbReference type="EMBL" id="CCH40647.1"/>
    </source>
</evidence>
<dbReference type="GO" id="GO:0005783">
    <property type="term" value="C:endoplasmic reticulum"/>
    <property type="evidence" value="ECO:0007669"/>
    <property type="project" value="TreeGrafter"/>
</dbReference>
<dbReference type="SUPFAM" id="SSF54236">
    <property type="entry name" value="Ubiquitin-like"/>
    <property type="match status" value="1"/>
</dbReference>
<dbReference type="STRING" id="1206466.K0KEI8"/>
<feature type="compositionally biased region" description="Polar residues" evidence="1">
    <location>
        <begin position="132"/>
        <end position="157"/>
    </location>
</feature>
<evidence type="ECO:0000259" key="2">
    <source>
        <dbReference type="PROSITE" id="PS50033"/>
    </source>
</evidence>
<proteinExistence type="predicted"/>
<dbReference type="EMBL" id="CAIF01000002">
    <property type="protein sequence ID" value="CCH40647.1"/>
    <property type="molecule type" value="Genomic_DNA"/>
</dbReference>
<dbReference type="eggNOG" id="KOG2689">
    <property type="taxonomic scope" value="Eukaryota"/>
</dbReference>
<sequence length="567" mass="63665">MTDLDSVFISTVETAVTTSVAQNKPLIVFNTDNSTSSNNWINEILSSDLLQLVSEKAVALKLVKDTQQFALFEQVFPNVIVPSIYCIKVSAILDIIHGDVNKEQFKERMEKVLLQNSSNSTDQQDQQPPNHVNLQESGITSNTRQTTSSPQQNTTVRNAPLEDSNVSLVSPSLPATDASGSTDSPRVGNSTRDALQSQRNTPSPSSKGKSYGKRDHKSLKEEAAELAAKKYKEEQLKKRQMEKEERDRVKRLLKADEDERKLNELRKKEDRERQRRLSNDSGELEDEHSNIDEIISGNKSLKNNIRDRRPSSHPKCALSIRLLDGSSLRHEFQNNDTLNVVRKWLDENRTDGDDPYCFHRTIPRATFGVTDEEKTLDALELTPRSALILKPFNTYATAYQGKQKTPSSGGLFSRVFGGLSSLWYGSEGHSLNNSNDEARQNDSIEQDDDMIDPASPQSSSYVSPAPTPRNFNEPETNRLDLLHPSSLNLNLNLDQVQLPRPASPAQSLNTQQNHQESAVGRTELPASLLRTNSSQSWIRTLNDDNDNDDRLTYNGNHVNLEDDSKKR</sequence>
<feature type="domain" description="UBX" evidence="2">
    <location>
        <begin position="311"/>
        <end position="389"/>
    </location>
</feature>
<feature type="compositionally biased region" description="Low complexity" evidence="1">
    <location>
        <begin position="116"/>
        <end position="130"/>
    </location>
</feature>
<dbReference type="GO" id="GO:0036503">
    <property type="term" value="P:ERAD pathway"/>
    <property type="evidence" value="ECO:0007669"/>
    <property type="project" value="TreeGrafter"/>
</dbReference>
<feature type="compositionally biased region" description="Polar residues" evidence="1">
    <location>
        <begin position="178"/>
        <end position="201"/>
    </location>
</feature>
<dbReference type="InParanoid" id="K0KEI8"/>
<feature type="region of interest" description="Disordered" evidence="1">
    <location>
        <begin position="446"/>
        <end position="478"/>
    </location>
</feature>
<feature type="region of interest" description="Disordered" evidence="1">
    <location>
        <begin position="501"/>
        <end position="525"/>
    </location>
</feature>
<dbReference type="CDD" id="cd01767">
    <property type="entry name" value="UBX"/>
    <property type="match status" value="1"/>
</dbReference>
<feature type="region of interest" description="Disordered" evidence="1">
    <location>
        <begin position="268"/>
        <end position="291"/>
    </location>
</feature>
<organism evidence="3 4">
    <name type="scientific">Wickerhamomyces ciferrii (strain ATCC 14091 / BCRC 22168 / CBS 111 / JCM 3599 / NBRC 0793 / NRRL Y-1031 F-60-10)</name>
    <name type="common">Yeast</name>
    <name type="synonym">Pichia ciferrii</name>
    <dbReference type="NCBI Taxonomy" id="1206466"/>
    <lineage>
        <taxon>Eukaryota</taxon>
        <taxon>Fungi</taxon>
        <taxon>Dikarya</taxon>
        <taxon>Ascomycota</taxon>
        <taxon>Saccharomycotina</taxon>
        <taxon>Saccharomycetes</taxon>
        <taxon>Phaffomycetales</taxon>
        <taxon>Wickerhamomycetaceae</taxon>
        <taxon>Wickerhamomyces</taxon>
    </lineage>
</organism>
<dbReference type="Gene3D" id="3.10.20.90">
    <property type="entry name" value="Phosphatidylinositol 3-kinase Catalytic Subunit, Chain A, domain 1"/>
    <property type="match status" value="1"/>
</dbReference>
<dbReference type="Pfam" id="PF23187">
    <property type="entry name" value="UBX7_N"/>
    <property type="match status" value="1"/>
</dbReference>